<dbReference type="Pfam" id="PF07444">
    <property type="entry name" value="Ycf66_N"/>
    <property type="match status" value="1"/>
</dbReference>
<evidence type="ECO:0000313" key="4">
    <source>
        <dbReference type="Proteomes" id="UP000646053"/>
    </source>
</evidence>
<sequence length="325" mass="34384">MLTFLLALLVGLGSLALYLSGFIYPEVYRKNDLIWSGVGLFYALVLLVCGDRITGGVLLGQIASVSLIGWFAWQTLDARLGHTPNPEELKAKVGEALQPANRTQILGQMKQQFSGVVNQVKTAVGSKLEATAPSETASTESYTPLTRDDFGNPSPTVETTADQPGTVPDQTGTKADSGGATPTLGGAIAGIGQTIGNLFKKPEKNTSTYVRKEFRDEEKAPTVSVDSETGETTGGYAEAAVAAEKAVEEPTAPVNQPATSDSDIPADEIVQEEMEYESTKSADQPVHPNPPDPELVEAAIEDAEKKHLPADPPETTEETDSPPAS</sequence>
<feature type="compositionally biased region" description="Acidic residues" evidence="1">
    <location>
        <begin position="264"/>
        <end position="276"/>
    </location>
</feature>
<feature type="transmembrane region" description="Helical" evidence="2">
    <location>
        <begin position="32"/>
        <end position="49"/>
    </location>
</feature>
<dbReference type="InterPro" id="IPR010004">
    <property type="entry name" value="Uncharacterised_Ycf66"/>
</dbReference>
<organism evidence="3 4">
    <name type="scientific">Myxacorys almedinensis A</name>
    <dbReference type="NCBI Taxonomy" id="2690445"/>
    <lineage>
        <taxon>Bacteria</taxon>
        <taxon>Bacillati</taxon>
        <taxon>Cyanobacteriota</taxon>
        <taxon>Cyanophyceae</taxon>
        <taxon>Leptolyngbyales</taxon>
        <taxon>Leptolyngbyaceae</taxon>
        <taxon>Myxacorys</taxon>
        <taxon>Myxacorys almedinensis</taxon>
    </lineage>
</organism>
<keyword evidence="4" id="KW-1185">Reference proteome</keyword>
<protein>
    <recommendedName>
        <fullName evidence="5">Ycf66 family protein</fullName>
    </recommendedName>
</protein>
<feature type="compositionally biased region" description="Low complexity" evidence="1">
    <location>
        <begin position="230"/>
        <end position="254"/>
    </location>
</feature>
<feature type="compositionally biased region" description="Polar residues" evidence="1">
    <location>
        <begin position="133"/>
        <end position="144"/>
    </location>
</feature>
<keyword evidence="2" id="KW-1133">Transmembrane helix</keyword>
<feature type="compositionally biased region" description="Acidic residues" evidence="1">
    <location>
        <begin position="314"/>
        <end position="325"/>
    </location>
</feature>
<evidence type="ECO:0000256" key="1">
    <source>
        <dbReference type="SAM" id="MobiDB-lite"/>
    </source>
</evidence>
<evidence type="ECO:0000313" key="3">
    <source>
        <dbReference type="EMBL" id="NDJ16958.1"/>
    </source>
</evidence>
<dbReference type="RefSeq" id="WP_162422481.1">
    <property type="nucleotide sequence ID" value="NZ_WVIE01000006.1"/>
</dbReference>
<feature type="region of interest" description="Disordered" evidence="1">
    <location>
        <begin position="209"/>
        <end position="325"/>
    </location>
</feature>
<evidence type="ECO:0008006" key="5">
    <source>
        <dbReference type="Google" id="ProtNLM"/>
    </source>
</evidence>
<dbReference type="Proteomes" id="UP000646053">
    <property type="component" value="Unassembled WGS sequence"/>
</dbReference>
<evidence type="ECO:0000256" key="2">
    <source>
        <dbReference type="SAM" id="Phobius"/>
    </source>
</evidence>
<gene>
    <name evidence="3" type="ORF">GS601_06595</name>
</gene>
<dbReference type="AlphaFoldDB" id="A0A8J7Z2I9"/>
<name>A0A8J7Z2I9_9CYAN</name>
<feature type="transmembrane region" description="Helical" evidence="2">
    <location>
        <begin position="56"/>
        <end position="73"/>
    </location>
</feature>
<feature type="compositionally biased region" description="Polar residues" evidence="1">
    <location>
        <begin position="153"/>
        <end position="174"/>
    </location>
</feature>
<keyword evidence="2" id="KW-0812">Transmembrane</keyword>
<feature type="region of interest" description="Disordered" evidence="1">
    <location>
        <begin position="130"/>
        <end position="186"/>
    </location>
</feature>
<proteinExistence type="predicted"/>
<comment type="caution">
    <text evidence="3">The sequence shown here is derived from an EMBL/GenBank/DDBJ whole genome shotgun (WGS) entry which is preliminary data.</text>
</comment>
<feature type="compositionally biased region" description="Basic and acidic residues" evidence="1">
    <location>
        <begin position="209"/>
        <end position="220"/>
    </location>
</feature>
<dbReference type="EMBL" id="WVIE01000006">
    <property type="protein sequence ID" value="NDJ16958.1"/>
    <property type="molecule type" value="Genomic_DNA"/>
</dbReference>
<accession>A0A8J7Z2I9</accession>
<keyword evidence="2" id="KW-0472">Membrane</keyword>
<reference evidence="3" key="1">
    <citation type="submission" date="2019-12" db="EMBL/GenBank/DDBJ databases">
        <title>High-Quality draft genome sequences of three cyanobacteria isolated from the limestone walls of the Old Cathedral of Coimbra.</title>
        <authorList>
            <person name="Tiago I."/>
            <person name="Soares F."/>
            <person name="Portugal A."/>
        </authorList>
    </citation>
    <scope>NUCLEOTIDE SEQUENCE</scope>
    <source>
        <strain evidence="3">A</strain>
    </source>
</reference>